<proteinExistence type="predicted"/>
<feature type="compositionally biased region" description="Basic residues" evidence="5">
    <location>
        <begin position="13"/>
        <end position="22"/>
    </location>
</feature>
<protein>
    <submittedName>
        <fullName evidence="7">Class A sortase</fullName>
    </submittedName>
</protein>
<dbReference type="Gene3D" id="2.40.260.10">
    <property type="entry name" value="Sortase"/>
    <property type="match status" value="1"/>
</dbReference>
<keyword evidence="6" id="KW-0472">Membrane</keyword>
<organism evidence="7 8">
    <name type="scientific">Weissella muntiaci</name>
    <dbReference type="NCBI Taxonomy" id="2508881"/>
    <lineage>
        <taxon>Bacteria</taxon>
        <taxon>Bacillati</taxon>
        <taxon>Bacillota</taxon>
        <taxon>Bacilli</taxon>
        <taxon>Lactobacillales</taxon>
        <taxon>Lactobacillaceae</taxon>
        <taxon>Weissella</taxon>
    </lineage>
</organism>
<dbReference type="GO" id="GO:0006508">
    <property type="term" value="P:proteolysis"/>
    <property type="evidence" value="ECO:0007669"/>
    <property type="project" value="UniProtKB-KW"/>
</dbReference>
<evidence type="ECO:0000256" key="1">
    <source>
        <dbReference type="ARBA" id="ARBA00022670"/>
    </source>
</evidence>
<name>A0A6C2CCV2_9LACO</name>
<dbReference type="OrthoDB" id="2142513at2"/>
<feature type="region of interest" description="Disordered" evidence="5">
    <location>
        <begin position="1"/>
        <end position="22"/>
    </location>
</feature>
<feature type="active site" description="Proton donor/acceptor" evidence="4">
    <location>
        <position position="168"/>
    </location>
</feature>
<dbReference type="InterPro" id="IPR023365">
    <property type="entry name" value="Sortase_dom-sf"/>
</dbReference>
<evidence type="ECO:0000313" key="7">
    <source>
        <dbReference type="EMBL" id="TYC51045.1"/>
    </source>
</evidence>
<evidence type="ECO:0000256" key="5">
    <source>
        <dbReference type="SAM" id="MobiDB-lite"/>
    </source>
</evidence>
<evidence type="ECO:0000256" key="6">
    <source>
        <dbReference type="SAM" id="Phobius"/>
    </source>
</evidence>
<feature type="active site" description="Acyl-thioester intermediate" evidence="4">
    <location>
        <position position="245"/>
    </location>
</feature>
<dbReference type="AlphaFoldDB" id="A0A6C2CCV2"/>
<keyword evidence="6" id="KW-1133">Transmembrane helix</keyword>
<keyword evidence="2" id="KW-0378">Hydrolase</keyword>
<evidence type="ECO:0000256" key="3">
    <source>
        <dbReference type="ARBA" id="ARBA00022807"/>
    </source>
</evidence>
<evidence type="ECO:0000256" key="4">
    <source>
        <dbReference type="PIRSR" id="PIRSR605754-1"/>
    </source>
</evidence>
<evidence type="ECO:0000256" key="2">
    <source>
        <dbReference type="ARBA" id="ARBA00022801"/>
    </source>
</evidence>
<comment type="caution">
    <text evidence="7">The sequence shown here is derived from an EMBL/GenBank/DDBJ whole genome shotgun (WGS) entry which is preliminary data.</text>
</comment>
<keyword evidence="8" id="KW-1185">Reference proteome</keyword>
<sequence length="287" mass="31369">MAFHVVDGSGPKKPIKKNSKRPFKKSMNKWLKRLWIVVAILTVGIGAVSGYVLINHHQIEQQVSANQKADSKTKHHASTHAEKLANKDISFDQNGDIPDAKTLQNYRNLPEKLSFDGYIAVPKQNGVSTPIKTLQINEGASNKVLAYGAGTIKPNQVMGQGTYGLAAHNVGYGGGSLMFSPMQKGIDVNQEPKAYLSNGKNILVYQFYKESDSVKGRQVISYKGGGKVADDVTNGEDPRLVLATCDEPGAWNSHPENRIIMTAHLIKAVSFNGATDYEKSLFPAFNR</sequence>
<dbReference type="GO" id="GO:0008234">
    <property type="term" value="F:cysteine-type peptidase activity"/>
    <property type="evidence" value="ECO:0007669"/>
    <property type="project" value="UniProtKB-KW"/>
</dbReference>
<gene>
    <name evidence="7" type="ORF">ESZ50_00490</name>
</gene>
<dbReference type="CDD" id="cd06165">
    <property type="entry name" value="Sortase_A"/>
    <property type="match status" value="1"/>
</dbReference>
<keyword evidence="1" id="KW-0645">Protease</keyword>
<feature type="region of interest" description="Disordered" evidence="5">
    <location>
        <begin position="65"/>
        <end position="87"/>
    </location>
</feature>
<evidence type="ECO:0000313" key="8">
    <source>
        <dbReference type="Proteomes" id="UP000371977"/>
    </source>
</evidence>
<dbReference type="RefSeq" id="WP_148621631.1">
    <property type="nucleotide sequence ID" value="NZ_SDGZ01000003.1"/>
</dbReference>
<keyword evidence="6" id="KW-0812">Transmembrane</keyword>
<feature type="transmembrane region" description="Helical" evidence="6">
    <location>
        <begin position="34"/>
        <end position="54"/>
    </location>
</feature>
<dbReference type="InterPro" id="IPR042007">
    <property type="entry name" value="Sortase_A"/>
</dbReference>
<dbReference type="Proteomes" id="UP000371977">
    <property type="component" value="Unassembled WGS sequence"/>
</dbReference>
<accession>A0A6C2CCV2</accession>
<dbReference type="SUPFAM" id="SSF63817">
    <property type="entry name" value="Sortase"/>
    <property type="match status" value="1"/>
</dbReference>
<dbReference type="InterPro" id="IPR005754">
    <property type="entry name" value="Sortase"/>
</dbReference>
<dbReference type="Pfam" id="PF04203">
    <property type="entry name" value="Sortase"/>
    <property type="match status" value="1"/>
</dbReference>
<keyword evidence="3" id="KW-0788">Thiol protease</keyword>
<reference evidence="7 8" key="1">
    <citation type="submission" date="2019-01" db="EMBL/GenBank/DDBJ databases">
        <title>Weissella sp. nov., a novel lactic acid bacterium isolated from animal feces.</title>
        <authorList>
            <person name="Wang L.-T."/>
        </authorList>
    </citation>
    <scope>NUCLEOTIDE SEQUENCE [LARGE SCALE GENOMIC DNA]</scope>
    <source>
        <strain evidence="7 8">8H-2</strain>
    </source>
</reference>
<dbReference type="EMBL" id="SDGZ01000003">
    <property type="protein sequence ID" value="TYC51045.1"/>
    <property type="molecule type" value="Genomic_DNA"/>
</dbReference>